<keyword evidence="2" id="KW-1185">Reference proteome</keyword>
<name>A0A2U3QKT5_9BACT</name>
<evidence type="ECO:0000313" key="1">
    <source>
        <dbReference type="EMBL" id="SPQ01992.1"/>
    </source>
</evidence>
<dbReference type="AlphaFoldDB" id="A0A2U3QKT5"/>
<gene>
    <name evidence="1" type="ORF">NBG4_830009</name>
</gene>
<proteinExistence type="predicted"/>
<sequence length="262" mass="29516">MQRITKLKINAFMEQFAYAYPRKWGEIKSKANFAGRSFSEASLSMMEEFVAEELDRELSEIISAEKEALWSIPSIHEDDYFQTLTNKLLDAFGAAVDSVISYLKHATPRHEALSPSLFDKVKRMFNSKIARDIQIMREELRMEKSKTASGSLNINVDVGLVNFVTVQGSVHISINKVSNSDGREIAEILGKFLKAIESSSLSEPEKIEHMQQIDLIANQAIETAEKRNSWAIKTSLAALSVTDCLTSLWTSFGPTLQRWFGL</sequence>
<organism evidence="1 2">
    <name type="scientific">Candidatus Sulfobium mesophilum</name>
    <dbReference type="NCBI Taxonomy" id="2016548"/>
    <lineage>
        <taxon>Bacteria</taxon>
        <taxon>Pseudomonadati</taxon>
        <taxon>Nitrospirota</taxon>
        <taxon>Nitrospiria</taxon>
        <taxon>Nitrospirales</taxon>
        <taxon>Nitrospiraceae</taxon>
        <taxon>Candidatus Sulfobium</taxon>
    </lineage>
</organism>
<reference evidence="2" key="1">
    <citation type="submission" date="2018-03" db="EMBL/GenBank/DDBJ databases">
        <authorList>
            <person name="Zecchin S."/>
        </authorList>
    </citation>
    <scope>NUCLEOTIDE SEQUENCE [LARGE SCALE GENOMIC DNA]</scope>
</reference>
<protein>
    <submittedName>
        <fullName evidence="1">Uncharacterized protein</fullName>
    </submittedName>
</protein>
<dbReference type="Proteomes" id="UP000245125">
    <property type="component" value="Unassembled WGS sequence"/>
</dbReference>
<dbReference type="EMBL" id="OUUY01000134">
    <property type="protein sequence ID" value="SPQ01992.1"/>
    <property type="molecule type" value="Genomic_DNA"/>
</dbReference>
<evidence type="ECO:0000313" key="2">
    <source>
        <dbReference type="Proteomes" id="UP000245125"/>
    </source>
</evidence>
<accession>A0A2U3QKT5</accession>